<evidence type="ECO:0000256" key="3">
    <source>
        <dbReference type="ARBA" id="ARBA00022989"/>
    </source>
</evidence>
<comment type="subcellular location">
    <subcellularLocation>
        <location evidence="1">Cell membrane</location>
        <topology evidence="1">Multi-pass membrane protein</topology>
    </subcellularLocation>
</comment>
<keyword evidence="4 5" id="KW-0472">Membrane</keyword>
<name>A0A2S3U3L3_LACPN</name>
<keyword evidence="2 5" id="KW-0812">Transmembrane</keyword>
<evidence type="ECO:0000256" key="5">
    <source>
        <dbReference type="SAM" id="Phobius"/>
    </source>
</evidence>
<dbReference type="GO" id="GO:0005524">
    <property type="term" value="F:ATP binding"/>
    <property type="evidence" value="ECO:0007669"/>
    <property type="project" value="UniProtKB-KW"/>
</dbReference>
<proteinExistence type="predicted"/>
<dbReference type="GO" id="GO:0005886">
    <property type="term" value="C:plasma membrane"/>
    <property type="evidence" value="ECO:0007669"/>
    <property type="project" value="UniProtKB-SubCell"/>
</dbReference>
<evidence type="ECO:0000256" key="2">
    <source>
        <dbReference type="ARBA" id="ARBA00022692"/>
    </source>
</evidence>
<evidence type="ECO:0000313" key="6">
    <source>
        <dbReference type="EMBL" id="POD82606.1"/>
    </source>
</evidence>
<dbReference type="AlphaFoldDB" id="A0A2S3U3L3"/>
<keyword evidence="6" id="KW-0067">ATP-binding</keyword>
<accession>A0A2S3U3L3</accession>
<dbReference type="Proteomes" id="UP000236990">
    <property type="component" value="Unassembled WGS sequence"/>
</dbReference>
<dbReference type="Gene3D" id="1.20.1560.10">
    <property type="entry name" value="ABC transporter type 1, transmembrane domain"/>
    <property type="match status" value="1"/>
</dbReference>
<gene>
    <name evidence="6" type="ORF">S101258_02430</name>
</gene>
<protein>
    <submittedName>
        <fullName evidence="6">Multidrug resistance-like ATP-binding protein MdlA</fullName>
    </submittedName>
</protein>
<dbReference type="SUPFAM" id="SSF90123">
    <property type="entry name" value="ABC transporter transmembrane region"/>
    <property type="match status" value="1"/>
</dbReference>
<keyword evidence="3 5" id="KW-1133">Transmembrane helix</keyword>
<comment type="caution">
    <text evidence="6">The sequence shown here is derived from an EMBL/GenBank/DDBJ whole genome shotgun (WGS) entry which is preliminary data.</text>
</comment>
<dbReference type="EMBL" id="NKCZ01000117">
    <property type="protein sequence ID" value="POD82606.1"/>
    <property type="molecule type" value="Genomic_DNA"/>
</dbReference>
<evidence type="ECO:0000313" key="7">
    <source>
        <dbReference type="Proteomes" id="UP000236990"/>
    </source>
</evidence>
<organism evidence="6 7">
    <name type="scientific">Lactiplantibacillus plantarum subsp. plantarum</name>
    <dbReference type="NCBI Taxonomy" id="337330"/>
    <lineage>
        <taxon>Bacteria</taxon>
        <taxon>Bacillati</taxon>
        <taxon>Bacillota</taxon>
        <taxon>Bacilli</taxon>
        <taxon>Lactobacillales</taxon>
        <taxon>Lactobacillaceae</taxon>
        <taxon>Lactiplantibacillus</taxon>
    </lineage>
</organism>
<dbReference type="InterPro" id="IPR036640">
    <property type="entry name" value="ABC1_TM_sf"/>
</dbReference>
<feature type="transmembrane region" description="Helical" evidence="5">
    <location>
        <begin position="15"/>
        <end position="36"/>
    </location>
</feature>
<evidence type="ECO:0000256" key="4">
    <source>
        <dbReference type="ARBA" id="ARBA00023136"/>
    </source>
</evidence>
<sequence>MSIFLKLGWYFRREWKLYLAGVLGLVLTAIIGIVPPRIIGDIVDGINQHSLTAHTLTVYLVIIGVAAVGQYLARYLWRKCHLGWCSRP</sequence>
<keyword evidence="6" id="KW-0547">Nucleotide-binding</keyword>
<evidence type="ECO:0000256" key="1">
    <source>
        <dbReference type="ARBA" id="ARBA00004651"/>
    </source>
</evidence>
<feature type="transmembrane region" description="Helical" evidence="5">
    <location>
        <begin position="56"/>
        <end position="77"/>
    </location>
</feature>
<reference evidence="6 7" key="1">
    <citation type="submission" date="2017-06" db="EMBL/GenBank/DDBJ databases">
        <title>Genome sequence of Lactobacillus plantarum subsp. plantarum strain SRCM101258.</title>
        <authorList>
            <person name="Cho S.H."/>
        </authorList>
    </citation>
    <scope>NUCLEOTIDE SEQUENCE [LARGE SCALE GENOMIC DNA]</scope>
    <source>
        <strain evidence="6 7">SRCM101258</strain>
    </source>
</reference>